<gene>
    <name evidence="1" type="ORF">TNCV_665451</name>
</gene>
<sequence>MAQRQRLDDELRWRTIMRLDVDQSHGEAAIFLEMWFPDYGTCSRRLEKYPEDQLRGIQNPQKARMTVNLTARCLNETWLYARKPMACIPCNAAPDMVHIASFLETGPVAAIRDISRSCLDPNDFTVLNCIVKSHASLSPPSLWLRLCSRFTLLAT</sequence>
<name>A0A8X6VHJ5_TRICX</name>
<evidence type="ECO:0000313" key="2">
    <source>
        <dbReference type="Proteomes" id="UP000887159"/>
    </source>
</evidence>
<dbReference type="AlphaFoldDB" id="A0A8X6VHJ5"/>
<reference evidence="1" key="1">
    <citation type="submission" date="2020-08" db="EMBL/GenBank/DDBJ databases">
        <title>Multicomponent nature underlies the extraordinary mechanical properties of spider dragline silk.</title>
        <authorList>
            <person name="Kono N."/>
            <person name="Nakamura H."/>
            <person name="Mori M."/>
            <person name="Yoshida Y."/>
            <person name="Ohtoshi R."/>
            <person name="Malay A.D."/>
            <person name="Moran D.A.P."/>
            <person name="Tomita M."/>
            <person name="Numata K."/>
            <person name="Arakawa K."/>
        </authorList>
    </citation>
    <scope>NUCLEOTIDE SEQUENCE</scope>
</reference>
<comment type="caution">
    <text evidence="1">The sequence shown here is derived from an EMBL/GenBank/DDBJ whole genome shotgun (WGS) entry which is preliminary data.</text>
</comment>
<proteinExistence type="predicted"/>
<evidence type="ECO:0000313" key="1">
    <source>
        <dbReference type="EMBL" id="GFY12979.1"/>
    </source>
</evidence>
<dbReference type="EMBL" id="BMAU01021319">
    <property type="protein sequence ID" value="GFY12979.1"/>
    <property type="molecule type" value="Genomic_DNA"/>
</dbReference>
<accession>A0A8X6VHJ5</accession>
<organism evidence="1 2">
    <name type="scientific">Trichonephila clavipes</name>
    <name type="common">Golden silk orbweaver</name>
    <name type="synonym">Nephila clavipes</name>
    <dbReference type="NCBI Taxonomy" id="2585209"/>
    <lineage>
        <taxon>Eukaryota</taxon>
        <taxon>Metazoa</taxon>
        <taxon>Ecdysozoa</taxon>
        <taxon>Arthropoda</taxon>
        <taxon>Chelicerata</taxon>
        <taxon>Arachnida</taxon>
        <taxon>Araneae</taxon>
        <taxon>Araneomorphae</taxon>
        <taxon>Entelegynae</taxon>
        <taxon>Araneoidea</taxon>
        <taxon>Nephilidae</taxon>
        <taxon>Trichonephila</taxon>
    </lineage>
</organism>
<keyword evidence="2" id="KW-1185">Reference proteome</keyword>
<protein>
    <submittedName>
        <fullName evidence="1">Uncharacterized protein</fullName>
    </submittedName>
</protein>
<dbReference type="Proteomes" id="UP000887159">
    <property type="component" value="Unassembled WGS sequence"/>
</dbReference>